<reference evidence="3" key="1">
    <citation type="submission" date="2022-03" db="EMBL/GenBank/DDBJ databases">
        <authorList>
            <person name="Martin C."/>
        </authorList>
    </citation>
    <scope>NUCLEOTIDE SEQUENCE</scope>
</reference>
<evidence type="ECO:0000256" key="1">
    <source>
        <dbReference type="ARBA" id="ARBA00022679"/>
    </source>
</evidence>
<evidence type="ECO:0000313" key="4">
    <source>
        <dbReference type="Proteomes" id="UP000749559"/>
    </source>
</evidence>
<accession>A0A8J1Y650</accession>
<protein>
    <submittedName>
        <fullName evidence="3">Uncharacterized protein</fullName>
    </submittedName>
</protein>
<dbReference type="EMBL" id="CAIIXF020000008">
    <property type="protein sequence ID" value="CAH1792955.1"/>
    <property type="molecule type" value="Genomic_DNA"/>
</dbReference>
<sequence length="382" mass="44922">MFQRKGSTADTIFMSINTPKMYTIKRKISRWFHPVCVRLITISTICAFILITFQYKELIHILRKDPNNPNPNVRIDDPLEKQGIIGRKYNNPELQDTFKTIENSTDSFVQSDDANIRVKKRPGVINIGIQKCGTGALLSYLNIHPNLKIKWSEVHFFDKLINHDHPFEEEVKRYIQMLPKAFPNETILEKTPAYFDLADPYDLYRMNPALKIILLVCDPVRRVISAYLHNKLLRVFSKAKSYEEIIFDKNGYVNTTEDIITRSRYDKPLERYLKYFPRNQFLIMENTFLLNQPALAMQDIEQFLGLKTFYTNETFYFNTSVGYHCINPSIQPKRSGCMLSIKYKVHPYVSEENVLKLKRYFQPINDNFMKLAGKNFPSLTYF</sequence>
<dbReference type="InterPro" id="IPR037359">
    <property type="entry name" value="NST/OST"/>
</dbReference>
<proteinExistence type="predicted"/>
<evidence type="ECO:0000313" key="3">
    <source>
        <dbReference type="EMBL" id="CAH1792955.1"/>
    </source>
</evidence>
<dbReference type="InterPro" id="IPR027417">
    <property type="entry name" value="P-loop_NTPase"/>
</dbReference>
<dbReference type="Proteomes" id="UP000749559">
    <property type="component" value="Unassembled WGS sequence"/>
</dbReference>
<organism evidence="3 4">
    <name type="scientific">Owenia fusiformis</name>
    <name type="common">Polychaete worm</name>
    <dbReference type="NCBI Taxonomy" id="6347"/>
    <lineage>
        <taxon>Eukaryota</taxon>
        <taxon>Metazoa</taxon>
        <taxon>Spiralia</taxon>
        <taxon>Lophotrochozoa</taxon>
        <taxon>Annelida</taxon>
        <taxon>Polychaeta</taxon>
        <taxon>Sedentaria</taxon>
        <taxon>Canalipalpata</taxon>
        <taxon>Sabellida</taxon>
        <taxon>Oweniida</taxon>
        <taxon>Oweniidae</taxon>
        <taxon>Owenia</taxon>
    </lineage>
</organism>
<dbReference type="PANTHER" id="PTHR10605:SF72">
    <property type="entry name" value="HEPARAN SULFATE 3-O SULFOTRANSFERASE-B, ISOFORM A"/>
    <property type="match status" value="1"/>
</dbReference>
<keyword evidence="4" id="KW-1185">Reference proteome</keyword>
<dbReference type="GO" id="GO:0008467">
    <property type="term" value="F:[heparan sulfate]-glucosamine 3-sulfotransferase activity"/>
    <property type="evidence" value="ECO:0007669"/>
    <property type="project" value="TreeGrafter"/>
</dbReference>
<dbReference type="InterPro" id="IPR000863">
    <property type="entry name" value="Sulfotransferase_dom"/>
</dbReference>
<dbReference type="PANTHER" id="PTHR10605">
    <property type="entry name" value="HEPARAN SULFATE SULFOTRANSFERASE"/>
    <property type="match status" value="1"/>
</dbReference>
<keyword evidence="2" id="KW-0325">Glycoprotein</keyword>
<name>A0A8J1Y650_OWEFU</name>
<dbReference type="SUPFAM" id="SSF52540">
    <property type="entry name" value="P-loop containing nucleoside triphosphate hydrolases"/>
    <property type="match status" value="1"/>
</dbReference>
<dbReference type="OrthoDB" id="411451at2759"/>
<dbReference type="Gene3D" id="3.40.50.300">
    <property type="entry name" value="P-loop containing nucleotide triphosphate hydrolases"/>
    <property type="match status" value="1"/>
</dbReference>
<gene>
    <name evidence="3" type="ORF">OFUS_LOCUS17864</name>
</gene>
<keyword evidence="1" id="KW-0808">Transferase</keyword>
<evidence type="ECO:0000256" key="2">
    <source>
        <dbReference type="ARBA" id="ARBA00023180"/>
    </source>
</evidence>
<comment type="caution">
    <text evidence="3">The sequence shown here is derived from an EMBL/GenBank/DDBJ whole genome shotgun (WGS) entry which is preliminary data.</text>
</comment>
<dbReference type="AlphaFoldDB" id="A0A8J1Y650"/>
<dbReference type="Pfam" id="PF00685">
    <property type="entry name" value="Sulfotransfer_1"/>
    <property type="match status" value="1"/>
</dbReference>